<reference evidence="1 2" key="1">
    <citation type="submission" date="2019-03" db="EMBL/GenBank/DDBJ databases">
        <title>Sapientia aquatica gen. nov., sp. nov., isolated from a crater lake.</title>
        <authorList>
            <person name="Felfoldi T."/>
            <person name="Szabo A."/>
            <person name="Toth E."/>
            <person name="Schumann P."/>
            <person name="Keki Z."/>
            <person name="Marialigeti K."/>
            <person name="Mathe I."/>
        </authorList>
    </citation>
    <scope>NUCLEOTIDE SEQUENCE [LARGE SCALE GENOMIC DNA]</scope>
    <source>
        <strain evidence="1 2">SA-152</strain>
    </source>
</reference>
<sequence>MVSAFREPAVLCDWDVRRWDLLLRQLRQANMTSSLYELMDARGLLHSIPAQPLRHLNWAAQLSERHRNSVQYEVAAIWRALESTGVQIVLLKGAAYVMAQLPNFAGRIFSDIDILVAKEHIDEVESALMMAGWHSSHHDEYDQRYYRVWMHELPPMTHVKRGTMIDVHHAILPITARLQPDSDKLLRSAVPLAGHAHLFTLANTDMVLHSVVHLFYNGEFEHGFRDLADIHNLLRQFSEQPQFWMQLVPRAVELELTRPLFYVLRYVSLFFQTPIPVEVMQQADVGRPNALLLALMDPLFERALLPHHVSCQDQFSELANFLLYIRGNWLRMPPLLLVRHLFHKAFISKREAVAAKPQ</sequence>
<keyword evidence="2" id="KW-1185">Reference proteome</keyword>
<proteinExistence type="predicted"/>
<gene>
    <name evidence="1" type="ORF">E2I14_12020</name>
</gene>
<comment type="caution">
    <text evidence="1">The sequence shown here is derived from an EMBL/GenBank/DDBJ whole genome shotgun (WGS) entry which is preliminary data.</text>
</comment>
<evidence type="ECO:0000313" key="1">
    <source>
        <dbReference type="EMBL" id="TDK65737.1"/>
    </source>
</evidence>
<name>A0A4R5W256_9BURK</name>
<dbReference type="InterPro" id="IPR039498">
    <property type="entry name" value="NTP_transf_5"/>
</dbReference>
<dbReference type="OrthoDB" id="5497963at2"/>
<evidence type="ECO:0000313" key="2">
    <source>
        <dbReference type="Proteomes" id="UP000294829"/>
    </source>
</evidence>
<dbReference type="Pfam" id="PF14907">
    <property type="entry name" value="NTP_transf_5"/>
    <property type="match status" value="1"/>
</dbReference>
<accession>A0A4R5W256</accession>
<dbReference type="AlphaFoldDB" id="A0A4R5W256"/>
<organism evidence="1 2">
    <name type="scientific">Sapientia aquatica</name>
    <dbReference type="NCBI Taxonomy" id="1549640"/>
    <lineage>
        <taxon>Bacteria</taxon>
        <taxon>Pseudomonadati</taxon>
        <taxon>Pseudomonadota</taxon>
        <taxon>Betaproteobacteria</taxon>
        <taxon>Burkholderiales</taxon>
        <taxon>Oxalobacteraceae</taxon>
        <taxon>Sapientia</taxon>
    </lineage>
</organism>
<dbReference type="EMBL" id="SMYL01000005">
    <property type="protein sequence ID" value="TDK65737.1"/>
    <property type="molecule type" value="Genomic_DNA"/>
</dbReference>
<dbReference type="Proteomes" id="UP000294829">
    <property type="component" value="Unassembled WGS sequence"/>
</dbReference>
<evidence type="ECO:0008006" key="3">
    <source>
        <dbReference type="Google" id="ProtNLM"/>
    </source>
</evidence>
<protein>
    <recommendedName>
        <fullName evidence="3">Nucleotidyltransferase family protein</fullName>
    </recommendedName>
</protein>